<accession>A0ABT0D9L9</accession>
<dbReference type="PANTHER" id="PTHR42815">
    <property type="entry name" value="FAD-BINDING, PUTATIVE (AFU_ORTHOLOGUE AFUA_6G07600)-RELATED"/>
    <property type="match status" value="1"/>
</dbReference>
<dbReference type="RefSeq" id="WP_247027926.1">
    <property type="nucleotide sequence ID" value="NZ_JALKCH010000004.1"/>
</dbReference>
<dbReference type="PANTHER" id="PTHR42815:SF2">
    <property type="entry name" value="FAD-BINDING, PUTATIVE (AFU_ORTHOLOGUE AFUA_6G07600)-RELATED"/>
    <property type="match status" value="1"/>
</dbReference>
<dbReference type="InterPro" id="IPR011576">
    <property type="entry name" value="Pyridox_Oxase_N"/>
</dbReference>
<keyword evidence="3" id="KW-1185">Reference proteome</keyword>
<dbReference type="Proteomes" id="UP001203284">
    <property type="component" value="Unassembled WGS sequence"/>
</dbReference>
<reference evidence="2 3" key="1">
    <citation type="submission" date="2022-04" db="EMBL/GenBank/DDBJ databases">
        <authorList>
            <person name="Grouzdev D.S."/>
            <person name="Pantiukh K.S."/>
            <person name="Krutkina M.S."/>
        </authorList>
    </citation>
    <scope>NUCLEOTIDE SEQUENCE [LARGE SCALE GENOMIC DNA]</scope>
    <source>
        <strain evidence="2 3">6x-1</strain>
    </source>
</reference>
<dbReference type="Pfam" id="PF01243">
    <property type="entry name" value="PNPOx_N"/>
    <property type="match status" value="1"/>
</dbReference>
<evidence type="ECO:0000259" key="1">
    <source>
        <dbReference type="Pfam" id="PF01243"/>
    </source>
</evidence>
<proteinExistence type="predicted"/>
<gene>
    <name evidence="2" type="ORF">MWN34_06890</name>
</gene>
<feature type="domain" description="Pyridoxamine 5'-phosphate oxidase N-terminal" evidence="1">
    <location>
        <begin position="29"/>
        <end position="150"/>
    </location>
</feature>
<comment type="caution">
    <text evidence="2">The sequence shown here is derived from an EMBL/GenBank/DDBJ whole genome shotgun (WGS) entry which is preliminary data.</text>
</comment>
<dbReference type="EMBL" id="JALKCH010000004">
    <property type="protein sequence ID" value="MCK0196638.1"/>
    <property type="molecule type" value="Genomic_DNA"/>
</dbReference>
<evidence type="ECO:0000313" key="3">
    <source>
        <dbReference type="Proteomes" id="UP001203284"/>
    </source>
</evidence>
<evidence type="ECO:0000313" key="2">
    <source>
        <dbReference type="EMBL" id="MCK0196638.1"/>
    </source>
</evidence>
<dbReference type="InterPro" id="IPR024029">
    <property type="entry name" value="Pyridox_Oxase_FMN-dep"/>
</dbReference>
<dbReference type="NCBIfam" id="TIGR04025">
    <property type="entry name" value="PPOX_FMN_DR2398"/>
    <property type="match status" value="1"/>
</dbReference>
<organism evidence="2 3">
    <name type="scientific">Ancylobacter crimeensis</name>
    <dbReference type="NCBI Taxonomy" id="2579147"/>
    <lineage>
        <taxon>Bacteria</taxon>
        <taxon>Pseudomonadati</taxon>
        <taxon>Pseudomonadota</taxon>
        <taxon>Alphaproteobacteria</taxon>
        <taxon>Hyphomicrobiales</taxon>
        <taxon>Xanthobacteraceae</taxon>
        <taxon>Ancylobacter</taxon>
    </lineage>
</organism>
<dbReference type="Gene3D" id="2.30.110.10">
    <property type="entry name" value="Electron Transport, Fmn-binding Protein, Chain A"/>
    <property type="match status" value="1"/>
</dbReference>
<name>A0ABT0D9L9_9HYPH</name>
<sequence>MTRITSIEALRALYPAPRERSLNKVLLALDHHCRHFIGLSPLMMLATYGTDGRADVTPRGDAAGFVRIFDAQTLLVPDRPGNNRLDSLTNILGNPAVGLLFLIPGIDETLRVNGTAEIRTDPNLLDAGMAEGRRPVTMLRITVQEAYLHCAKAFMRSKAWDAEHFVPRDSLPSMGEMLRDQLGLATAETQTEMLERYKATLY</sequence>
<dbReference type="InterPro" id="IPR012349">
    <property type="entry name" value="Split_barrel_FMN-bd"/>
</dbReference>
<dbReference type="SUPFAM" id="SSF50475">
    <property type="entry name" value="FMN-binding split barrel"/>
    <property type="match status" value="1"/>
</dbReference>
<protein>
    <submittedName>
        <fullName evidence="2">Pyridoxamine 5'-phosphate oxidase family protein</fullName>
    </submittedName>
</protein>